<dbReference type="InterPro" id="IPR051881">
    <property type="entry name" value="Copper_transport_ATOX1-like"/>
</dbReference>
<dbReference type="Pfam" id="PF00403">
    <property type="entry name" value="HMA"/>
    <property type="match status" value="1"/>
</dbReference>
<feature type="domain" description="HMA" evidence="8">
    <location>
        <begin position="18"/>
        <end position="83"/>
    </location>
</feature>
<dbReference type="SUPFAM" id="SSF55008">
    <property type="entry name" value="HMA, heavy metal-associated domain"/>
    <property type="match status" value="1"/>
</dbReference>
<evidence type="ECO:0000256" key="2">
    <source>
        <dbReference type="ARBA" id="ARBA00022723"/>
    </source>
</evidence>
<reference evidence="9 10" key="1">
    <citation type="journal article" date="2023" name="Commun. Biol.">
        <title>Genome analysis of Parmales, the sister group of diatoms, reveals the evolutionary specialization of diatoms from phago-mixotrophs to photoautotrophs.</title>
        <authorList>
            <person name="Ban H."/>
            <person name="Sato S."/>
            <person name="Yoshikawa S."/>
            <person name="Yamada K."/>
            <person name="Nakamura Y."/>
            <person name="Ichinomiya M."/>
            <person name="Sato N."/>
            <person name="Blanc-Mathieu R."/>
            <person name="Endo H."/>
            <person name="Kuwata A."/>
            <person name="Ogata H."/>
        </authorList>
    </citation>
    <scope>NUCLEOTIDE SEQUENCE [LARGE SCALE GENOMIC DNA]</scope>
</reference>
<keyword evidence="6" id="KW-0143">Chaperone</keyword>
<dbReference type="PROSITE" id="PS50846">
    <property type="entry name" value="HMA_2"/>
    <property type="match status" value="1"/>
</dbReference>
<comment type="similarity">
    <text evidence="7">Belongs to the ATX1 family.</text>
</comment>
<proteinExistence type="inferred from homology"/>
<keyword evidence="10" id="KW-1185">Reference proteome</keyword>
<dbReference type="Gene3D" id="3.30.70.100">
    <property type="match status" value="1"/>
</dbReference>
<dbReference type="CDD" id="cd00371">
    <property type="entry name" value="HMA"/>
    <property type="match status" value="1"/>
</dbReference>
<dbReference type="EMBL" id="BRYB01001231">
    <property type="protein sequence ID" value="GMI21098.1"/>
    <property type="molecule type" value="Genomic_DNA"/>
</dbReference>
<keyword evidence="5" id="KW-0406">Ion transport</keyword>
<name>A0ABQ6M7R2_9STRA</name>
<dbReference type="InterPro" id="IPR036163">
    <property type="entry name" value="HMA_dom_sf"/>
</dbReference>
<keyword evidence="2" id="KW-0479">Metal-binding</keyword>
<dbReference type="PANTHER" id="PTHR46365">
    <property type="entry name" value="COPPER TRANSPORT PROTEIN ATOX1"/>
    <property type="match status" value="1"/>
</dbReference>
<evidence type="ECO:0000313" key="9">
    <source>
        <dbReference type="EMBL" id="GMI21098.1"/>
    </source>
</evidence>
<evidence type="ECO:0000256" key="1">
    <source>
        <dbReference type="ARBA" id="ARBA00022448"/>
    </source>
</evidence>
<comment type="caution">
    <text evidence="9">The sequence shown here is derived from an EMBL/GenBank/DDBJ whole genome shotgun (WGS) entry which is preliminary data.</text>
</comment>
<keyword evidence="4" id="KW-0186">Copper</keyword>
<evidence type="ECO:0000256" key="7">
    <source>
        <dbReference type="ARBA" id="ARBA00038171"/>
    </source>
</evidence>
<evidence type="ECO:0000256" key="6">
    <source>
        <dbReference type="ARBA" id="ARBA00023186"/>
    </source>
</evidence>
<keyword evidence="3" id="KW-0187">Copper transport</keyword>
<organism evidence="9 10">
    <name type="scientific">Tetraparma gracilis</name>
    <dbReference type="NCBI Taxonomy" id="2962635"/>
    <lineage>
        <taxon>Eukaryota</taxon>
        <taxon>Sar</taxon>
        <taxon>Stramenopiles</taxon>
        <taxon>Ochrophyta</taxon>
        <taxon>Bolidophyceae</taxon>
        <taxon>Parmales</taxon>
        <taxon>Triparmaceae</taxon>
        <taxon>Tetraparma</taxon>
    </lineage>
</organism>
<accession>A0ABQ6M7R2</accession>
<evidence type="ECO:0000256" key="5">
    <source>
        <dbReference type="ARBA" id="ARBA00023065"/>
    </source>
</evidence>
<sequence>MGGSESKPNPSEPDADGLVLTKFDVGMTCGGCSGAVTRILNKIEGVKEVKADVETKTVFVKTTPDVTPQMMLEKLQKWGESAGKTVALPETM</sequence>
<dbReference type="InterPro" id="IPR006121">
    <property type="entry name" value="HMA_dom"/>
</dbReference>
<dbReference type="Proteomes" id="UP001165060">
    <property type="component" value="Unassembled WGS sequence"/>
</dbReference>
<evidence type="ECO:0000313" key="10">
    <source>
        <dbReference type="Proteomes" id="UP001165060"/>
    </source>
</evidence>
<evidence type="ECO:0000259" key="8">
    <source>
        <dbReference type="PROSITE" id="PS50846"/>
    </source>
</evidence>
<gene>
    <name evidence="9" type="ORF">TeGR_g14191</name>
</gene>
<dbReference type="PANTHER" id="PTHR46365:SF1">
    <property type="entry name" value="COPPER TRANSPORT PROTEIN ATOX1"/>
    <property type="match status" value="1"/>
</dbReference>
<evidence type="ECO:0000256" key="4">
    <source>
        <dbReference type="ARBA" id="ARBA00023008"/>
    </source>
</evidence>
<keyword evidence="1" id="KW-0813">Transport</keyword>
<protein>
    <recommendedName>
        <fullName evidence="8">HMA domain-containing protein</fullName>
    </recommendedName>
</protein>
<evidence type="ECO:0000256" key="3">
    <source>
        <dbReference type="ARBA" id="ARBA00022796"/>
    </source>
</evidence>